<sequence>MERVRVVVRVRPSSSAKAAAAAAAAAGTPAAPPPCDVVVAAGRTVRVMGSDSTKRCFEFDGVLDARATQAEAYVMAAKPVVARVLDGFNSTIMAYGQTGSGKTYTLGNPSGDATAFGQSVLGRCAGELFEALSEEADRVTVTYVEVYNEAVYDLLSPEDEPLAPLSVLDDAKGQVVVRNVLEREVRTVEAVASLLRAGGTRRRVGATAMNAESSRSHAICTIRVTRLDGRDGKLSVVDLAGSERARKTGAQGDRLAEGIQINKGLLVLGQVISALASREDHAPFRDSKLTRLLRDSLGGTATTVMVACVAPEHDHRDETTNTLRYAARARNVSNVTVRHVVAAADDNDDVSGAVAALRLENAELKRELRAAYERLAATPEPPDDDDDDDDDDDRGGGSHQQQQQQQQQQHHASRYHHQKDELGEDPMMSFSEDDDEPRRFTEESWGHSEEEESPTLRAKVAEAVRTLEEELDYLERARDEVAAELKQKQAALSTTTAPAEKRKEIEALRKELAARSNKLNAKARELEAARADRDRLRTEMVEARAKRVELEKRLRGEAAARAKGAREAEIAVRRATRETEKSKAALVKLERVHELQKAALRRERDETSKRAASERRRKLLDDAAGRARRDKVLARQQHQLNAQHQDDRARWGGDTTLDARLEANVSDDVARALKTRASDVPKIHLPPLSAADARLALRWYHAEIVRLRTAAQRAVRPRLSSSRPRRRAQQKPPARDNDSESSWVEEEEEEVVDDTTYRRTSKPKSKPKKRENADEIDGMTVAELKNALRDVGLKLGGRKSELVARLREHRQASKVVVVAAYDCASECDGELGFLRGDRIAVAEQSDDGWWKGVLERTGETGLFPANYVVLLERGELPSEQPAADDNGASAANDENDPGPLFHDEPPPAVTPVAERDDQSSDAPTSDKNARAPLVDLVQIDPQFA</sequence>
<dbReference type="GO" id="GO:0005737">
    <property type="term" value="C:cytoplasm"/>
    <property type="evidence" value="ECO:0007669"/>
    <property type="project" value="UniProtKB-SubCell"/>
</dbReference>
<evidence type="ECO:0000256" key="11">
    <source>
        <dbReference type="SAM" id="MobiDB-lite"/>
    </source>
</evidence>
<dbReference type="InterPro" id="IPR036961">
    <property type="entry name" value="Kinesin_motor_dom_sf"/>
</dbReference>
<feature type="compositionally biased region" description="Low complexity" evidence="11">
    <location>
        <begin position="399"/>
        <end position="410"/>
    </location>
</feature>
<keyword evidence="8 9" id="KW-0505">Motor protein</keyword>
<feature type="compositionally biased region" description="Low complexity" evidence="11">
    <location>
        <begin position="713"/>
        <end position="722"/>
    </location>
</feature>
<feature type="domain" description="SH3" evidence="12">
    <location>
        <begin position="812"/>
        <end position="873"/>
    </location>
</feature>
<dbReference type="GO" id="GO:0005875">
    <property type="term" value="C:microtubule associated complex"/>
    <property type="evidence" value="ECO:0007669"/>
    <property type="project" value="TreeGrafter"/>
</dbReference>
<dbReference type="SUPFAM" id="SSF50044">
    <property type="entry name" value="SH3-domain"/>
    <property type="match status" value="1"/>
</dbReference>
<protein>
    <recommendedName>
        <fullName evidence="9">Kinesin-like protein</fullName>
    </recommendedName>
</protein>
<organism evidence="15 16">
    <name type="scientific">Chrysophaeum taylorii</name>
    <dbReference type="NCBI Taxonomy" id="2483200"/>
    <lineage>
        <taxon>Eukaryota</taxon>
        <taxon>Sar</taxon>
        <taxon>Stramenopiles</taxon>
        <taxon>Ochrophyta</taxon>
        <taxon>Pelagophyceae</taxon>
        <taxon>Pelagomonadales</taxon>
        <taxon>Pelagomonadaceae</taxon>
        <taxon>Chrysophaeum</taxon>
    </lineage>
</organism>
<dbReference type="PANTHER" id="PTHR47969">
    <property type="entry name" value="CHROMOSOME-ASSOCIATED KINESIN KIF4A-RELATED"/>
    <property type="match status" value="1"/>
</dbReference>
<dbReference type="EMBL" id="JAQMWT010000186">
    <property type="protein sequence ID" value="KAJ8607974.1"/>
    <property type="molecule type" value="Genomic_DNA"/>
</dbReference>
<evidence type="ECO:0000256" key="5">
    <source>
        <dbReference type="ARBA" id="ARBA00022840"/>
    </source>
</evidence>
<keyword evidence="6 10" id="KW-0175">Coiled coil</keyword>
<dbReference type="PROSITE" id="PS50800">
    <property type="entry name" value="SAP"/>
    <property type="match status" value="1"/>
</dbReference>
<dbReference type="PRINTS" id="PR00452">
    <property type="entry name" value="SH3DOMAIN"/>
</dbReference>
<keyword evidence="5 8" id="KW-0067">ATP-binding</keyword>
<dbReference type="PANTHER" id="PTHR47969:SF15">
    <property type="entry name" value="CHROMOSOME-ASSOCIATED KINESIN KIF4A-RELATED"/>
    <property type="match status" value="1"/>
</dbReference>
<dbReference type="Pfam" id="PF14604">
    <property type="entry name" value="SH3_9"/>
    <property type="match status" value="1"/>
</dbReference>
<proteinExistence type="inferred from homology"/>
<dbReference type="GO" id="GO:0051231">
    <property type="term" value="P:spindle elongation"/>
    <property type="evidence" value="ECO:0007669"/>
    <property type="project" value="TreeGrafter"/>
</dbReference>
<dbReference type="CDD" id="cd00174">
    <property type="entry name" value="SH3"/>
    <property type="match status" value="1"/>
</dbReference>
<dbReference type="SMART" id="SM00326">
    <property type="entry name" value="SH3"/>
    <property type="match status" value="1"/>
</dbReference>
<dbReference type="Gene3D" id="1.10.720.30">
    <property type="entry name" value="SAP domain"/>
    <property type="match status" value="1"/>
</dbReference>
<dbReference type="AlphaFoldDB" id="A0AAD7UK75"/>
<dbReference type="InterPro" id="IPR019821">
    <property type="entry name" value="Kinesin_motor_CS"/>
</dbReference>
<dbReference type="InterPro" id="IPR003034">
    <property type="entry name" value="SAP_dom"/>
</dbReference>
<feature type="compositionally biased region" description="Acidic residues" evidence="11">
    <location>
        <begin position="381"/>
        <end position="393"/>
    </location>
</feature>
<evidence type="ECO:0000313" key="15">
    <source>
        <dbReference type="EMBL" id="KAJ8607974.1"/>
    </source>
</evidence>
<dbReference type="InterPro" id="IPR036361">
    <property type="entry name" value="SAP_dom_sf"/>
</dbReference>
<dbReference type="Gene3D" id="2.30.30.40">
    <property type="entry name" value="SH3 Domains"/>
    <property type="match status" value="1"/>
</dbReference>
<dbReference type="Proteomes" id="UP001230188">
    <property type="component" value="Unassembled WGS sequence"/>
</dbReference>
<keyword evidence="2 7" id="KW-0728">SH3 domain</keyword>
<evidence type="ECO:0000256" key="2">
    <source>
        <dbReference type="ARBA" id="ARBA00022443"/>
    </source>
</evidence>
<dbReference type="GO" id="GO:0008017">
    <property type="term" value="F:microtubule binding"/>
    <property type="evidence" value="ECO:0007669"/>
    <property type="project" value="InterPro"/>
</dbReference>
<feature type="region of interest" description="Disordered" evidence="11">
    <location>
        <begin position="711"/>
        <end position="773"/>
    </location>
</feature>
<accession>A0AAD7UK75</accession>
<evidence type="ECO:0000256" key="9">
    <source>
        <dbReference type="RuleBase" id="RU000394"/>
    </source>
</evidence>
<comment type="similarity">
    <text evidence="8 9">Belongs to the TRAFAC class myosin-kinesin ATPase superfamily. Kinesin family.</text>
</comment>
<dbReference type="GO" id="GO:0005874">
    <property type="term" value="C:microtubule"/>
    <property type="evidence" value="ECO:0007669"/>
    <property type="project" value="UniProtKB-KW"/>
</dbReference>
<keyword evidence="3" id="KW-0963">Cytoplasm</keyword>
<dbReference type="PROSITE" id="PS50002">
    <property type="entry name" value="SH3"/>
    <property type="match status" value="1"/>
</dbReference>
<dbReference type="InterPro" id="IPR027417">
    <property type="entry name" value="P-loop_NTPase"/>
</dbReference>
<feature type="compositionally biased region" description="Basic and acidic residues" evidence="11">
    <location>
        <begin position="436"/>
        <end position="448"/>
    </location>
</feature>
<dbReference type="InterPro" id="IPR027640">
    <property type="entry name" value="Kinesin-like_fam"/>
</dbReference>
<evidence type="ECO:0000256" key="8">
    <source>
        <dbReference type="PROSITE-ProRule" id="PRU00283"/>
    </source>
</evidence>
<feature type="coiled-coil region" evidence="10">
    <location>
        <begin position="347"/>
        <end position="374"/>
    </location>
</feature>
<evidence type="ECO:0000256" key="1">
    <source>
        <dbReference type="ARBA" id="ARBA00004496"/>
    </source>
</evidence>
<dbReference type="CDD" id="cd00106">
    <property type="entry name" value="KISc"/>
    <property type="match status" value="1"/>
</dbReference>
<feature type="compositionally biased region" description="Basic and acidic residues" evidence="11">
    <location>
        <begin position="599"/>
        <end position="633"/>
    </location>
</feature>
<evidence type="ECO:0000259" key="13">
    <source>
        <dbReference type="PROSITE" id="PS50067"/>
    </source>
</evidence>
<dbReference type="Pfam" id="PF02037">
    <property type="entry name" value="SAP"/>
    <property type="match status" value="1"/>
</dbReference>
<feature type="domain" description="Kinesin motor" evidence="13">
    <location>
        <begin position="3"/>
        <end position="332"/>
    </location>
</feature>
<dbReference type="SMART" id="SM00513">
    <property type="entry name" value="SAP"/>
    <property type="match status" value="1"/>
</dbReference>
<keyword evidence="9" id="KW-0493">Microtubule</keyword>
<evidence type="ECO:0000259" key="12">
    <source>
        <dbReference type="PROSITE" id="PS50002"/>
    </source>
</evidence>
<dbReference type="Pfam" id="PF00225">
    <property type="entry name" value="Kinesin"/>
    <property type="match status" value="1"/>
</dbReference>
<keyword evidence="16" id="KW-1185">Reference proteome</keyword>
<evidence type="ECO:0000259" key="14">
    <source>
        <dbReference type="PROSITE" id="PS50800"/>
    </source>
</evidence>
<dbReference type="InterPro" id="IPR001452">
    <property type="entry name" value="SH3_domain"/>
</dbReference>
<gene>
    <name evidence="15" type="ORF">CTAYLR_008230</name>
</gene>
<feature type="region of interest" description="Disordered" evidence="11">
    <location>
        <begin position="878"/>
        <end position="944"/>
    </location>
</feature>
<evidence type="ECO:0000313" key="16">
    <source>
        <dbReference type="Proteomes" id="UP001230188"/>
    </source>
</evidence>
<dbReference type="SUPFAM" id="SSF68906">
    <property type="entry name" value="SAP domain"/>
    <property type="match status" value="1"/>
</dbReference>
<evidence type="ECO:0000256" key="10">
    <source>
        <dbReference type="SAM" id="Coils"/>
    </source>
</evidence>
<feature type="region of interest" description="Disordered" evidence="11">
    <location>
        <begin position="374"/>
        <end position="456"/>
    </location>
</feature>
<name>A0AAD7UK75_9STRA</name>
<feature type="compositionally biased region" description="Low complexity" evidence="11">
    <location>
        <begin position="883"/>
        <end position="892"/>
    </location>
</feature>
<evidence type="ECO:0000256" key="6">
    <source>
        <dbReference type="ARBA" id="ARBA00023054"/>
    </source>
</evidence>
<dbReference type="InterPro" id="IPR001752">
    <property type="entry name" value="Kinesin_motor_dom"/>
</dbReference>
<keyword evidence="4 8" id="KW-0547">Nucleotide-binding</keyword>
<reference evidence="15" key="1">
    <citation type="submission" date="2023-01" db="EMBL/GenBank/DDBJ databases">
        <title>Metagenome sequencing of chrysophaentin producing Chrysophaeum taylorii.</title>
        <authorList>
            <person name="Davison J."/>
            <person name="Bewley C."/>
        </authorList>
    </citation>
    <scope>NUCLEOTIDE SEQUENCE</scope>
    <source>
        <strain evidence="15">NIES-1699</strain>
    </source>
</reference>
<comment type="subcellular location">
    <subcellularLocation>
        <location evidence="1">Cytoplasm</location>
    </subcellularLocation>
</comment>
<dbReference type="InterPro" id="IPR036028">
    <property type="entry name" value="SH3-like_dom_sf"/>
</dbReference>
<evidence type="ECO:0000256" key="4">
    <source>
        <dbReference type="ARBA" id="ARBA00022741"/>
    </source>
</evidence>
<dbReference type="PRINTS" id="PR00380">
    <property type="entry name" value="KINESINHEAVY"/>
</dbReference>
<feature type="region of interest" description="Disordered" evidence="11">
    <location>
        <begin position="599"/>
        <end position="651"/>
    </location>
</feature>
<feature type="compositionally biased region" description="Basic residues" evidence="11">
    <location>
        <begin position="759"/>
        <end position="769"/>
    </location>
</feature>
<feature type="coiled-coil region" evidence="10">
    <location>
        <begin position="457"/>
        <end position="553"/>
    </location>
</feature>
<dbReference type="GO" id="GO:0005524">
    <property type="term" value="F:ATP binding"/>
    <property type="evidence" value="ECO:0007669"/>
    <property type="project" value="UniProtKB-UniRule"/>
</dbReference>
<dbReference type="PROSITE" id="PS00411">
    <property type="entry name" value="KINESIN_MOTOR_1"/>
    <property type="match status" value="1"/>
</dbReference>
<dbReference type="GO" id="GO:0007052">
    <property type="term" value="P:mitotic spindle organization"/>
    <property type="evidence" value="ECO:0007669"/>
    <property type="project" value="TreeGrafter"/>
</dbReference>
<dbReference type="GO" id="GO:0007018">
    <property type="term" value="P:microtubule-based movement"/>
    <property type="evidence" value="ECO:0007669"/>
    <property type="project" value="InterPro"/>
</dbReference>
<dbReference type="Gene3D" id="3.40.850.10">
    <property type="entry name" value="Kinesin motor domain"/>
    <property type="match status" value="1"/>
</dbReference>
<comment type="caution">
    <text evidence="15">The sequence shown here is derived from an EMBL/GenBank/DDBJ whole genome shotgun (WGS) entry which is preliminary data.</text>
</comment>
<evidence type="ECO:0000256" key="7">
    <source>
        <dbReference type="PROSITE-ProRule" id="PRU00192"/>
    </source>
</evidence>
<dbReference type="PROSITE" id="PS50067">
    <property type="entry name" value="KINESIN_MOTOR_2"/>
    <property type="match status" value="1"/>
</dbReference>
<evidence type="ECO:0000256" key="3">
    <source>
        <dbReference type="ARBA" id="ARBA00022490"/>
    </source>
</evidence>
<dbReference type="GO" id="GO:0003777">
    <property type="term" value="F:microtubule motor activity"/>
    <property type="evidence" value="ECO:0007669"/>
    <property type="project" value="InterPro"/>
</dbReference>
<feature type="binding site" evidence="8">
    <location>
        <begin position="96"/>
        <end position="103"/>
    </location>
    <ligand>
        <name>ATP</name>
        <dbReference type="ChEBI" id="CHEBI:30616"/>
    </ligand>
</feature>
<feature type="compositionally biased region" description="Acidic residues" evidence="11">
    <location>
        <begin position="743"/>
        <end position="753"/>
    </location>
</feature>
<dbReference type="SUPFAM" id="SSF52540">
    <property type="entry name" value="P-loop containing nucleoside triphosphate hydrolases"/>
    <property type="match status" value="1"/>
</dbReference>
<feature type="domain" description="SAP" evidence="14">
    <location>
        <begin position="776"/>
        <end position="810"/>
    </location>
</feature>
<dbReference type="SMART" id="SM00129">
    <property type="entry name" value="KISc"/>
    <property type="match status" value="1"/>
</dbReference>